<dbReference type="PIRSF" id="PIRSF004803">
    <property type="entry name" value="RnjA"/>
    <property type="match status" value="1"/>
</dbReference>
<feature type="binding site" evidence="12">
    <location>
        <position position="86"/>
    </location>
    <ligand>
        <name>Zn(2+)</name>
        <dbReference type="ChEBI" id="CHEBI:29105"/>
        <label>1</label>
        <note>catalytic</note>
    </ligand>
</feature>
<gene>
    <name evidence="9" type="primary">rnj</name>
    <name evidence="14" type="ORF">UV73_C0012G0022</name>
</gene>
<keyword evidence="5 9" id="KW-0378">Hydrolase</keyword>
<accession>A0A0G1DEE0</accession>
<dbReference type="Pfam" id="PF00753">
    <property type="entry name" value="Lactamase_B"/>
    <property type="match status" value="1"/>
</dbReference>
<keyword evidence="3 12" id="KW-0479">Metal-binding</keyword>
<feature type="binding site" evidence="12">
    <location>
        <position position="91"/>
    </location>
    <ligand>
        <name>Zn(2+)</name>
        <dbReference type="ChEBI" id="CHEBI:29105"/>
        <label>1</label>
        <note>catalytic</note>
    </ligand>
</feature>
<dbReference type="Proteomes" id="UP000034894">
    <property type="component" value="Unassembled WGS sequence"/>
</dbReference>
<dbReference type="AlphaFoldDB" id="A0A0G1DEE0"/>
<comment type="similarity">
    <text evidence="9">Belongs to the metallo-beta-lactamase superfamily. RNA-metabolizing metallo-beta-lactamase-like family. Bacterial RNase J subfamily.</text>
</comment>
<dbReference type="PANTHER" id="PTHR43694">
    <property type="entry name" value="RIBONUCLEASE J"/>
    <property type="match status" value="1"/>
</dbReference>
<dbReference type="InterPro" id="IPR001279">
    <property type="entry name" value="Metallo-B-lactamas"/>
</dbReference>
<keyword evidence="1 9" id="KW-0963">Cytoplasm</keyword>
<keyword evidence="9" id="KW-0698">rRNA processing</keyword>
<dbReference type="GO" id="GO:0006364">
    <property type="term" value="P:rRNA processing"/>
    <property type="evidence" value="ECO:0007669"/>
    <property type="project" value="UniProtKB-UniRule"/>
</dbReference>
<evidence type="ECO:0000256" key="5">
    <source>
        <dbReference type="ARBA" id="ARBA00022801"/>
    </source>
</evidence>
<comment type="subunit">
    <text evidence="9">Homodimer, may be a subunit of the RNA degradosome.</text>
</comment>
<dbReference type="Pfam" id="PF07521">
    <property type="entry name" value="RMMBL"/>
    <property type="match status" value="1"/>
</dbReference>
<keyword evidence="6 12" id="KW-0862">Zinc</keyword>
<dbReference type="GO" id="GO:0005737">
    <property type="term" value="C:cytoplasm"/>
    <property type="evidence" value="ECO:0007669"/>
    <property type="project" value="UniProtKB-SubCell"/>
</dbReference>
<dbReference type="InterPro" id="IPR011108">
    <property type="entry name" value="RMMBL"/>
</dbReference>
<evidence type="ECO:0000256" key="11">
    <source>
        <dbReference type="PIRSR" id="PIRSR004803-2"/>
    </source>
</evidence>
<evidence type="ECO:0000256" key="9">
    <source>
        <dbReference type="HAMAP-Rule" id="MF_01491"/>
    </source>
</evidence>
<keyword evidence="12" id="KW-0106">Calcium</keyword>
<protein>
    <recommendedName>
        <fullName evidence="9">Ribonuclease J</fullName>
        <shortName evidence="9">RNase J</shortName>
        <ecNumber evidence="9">3.1.-.-</ecNumber>
    </recommendedName>
</protein>
<comment type="caution">
    <text evidence="14">The sequence shown here is derived from an EMBL/GenBank/DDBJ whole genome shotgun (WGS) entry which is preliminary data.</text>
</comment>
<proteinExistence type="inferred from homology"/>
<dbReference type="SUPFAM" id="SSF56281">
    <property type="entry name" value="Metallo-hydrolase/oxidoreductase"/>
    <property type="match status" value="1"/>
</dbReference>
<keyword evidence="8 9" id="KW-0694">RNA-binding</keyword>
<dbReference type="InterPro" id="IPR042173">
    <property type="entry name" value="RNase_J_2"/>
</dbReference>
<feature type="domain" description="Metallo-beta-lactamase" evidence="13">
    <location>
        <begin position="29"/>
        <end position="226"/>
    </location>
</feature>
<evidence type="ECO:0000259" key="13">
    <source>
        <dbReference type="SMART" id="SM00849"/>
    </source>
</evidence>
<dbReference type="Gene3D" id="3.40.50.10710">
    <property type="entry name" value="Metallo-hydrolase/oxidoreductase"/>
    <property type="match status" value="1"/>
</dbReference>
<evidence type="ECO:0000256" key="4">
    <source>
        <dbReference type="ARBA" id="ARBA00022759"/>
    </source>
</evidence>
<dbReference type="InterPro" id="IPR041636">
    <property type="entry name" value="RNase_J_C"/>
</dbReference>
<comment type="function">
    <text evidence="9">An RNase that has 5'-3' exonuclease and possibly endonuclease activity. Involved in maturation of rRNA and in some organisms also mRNA maturation and/or decay.</text>
</comment>
<feature type="binding site" evidence="12">
    <location>
        <position position="63"/>
    </location>
    <ligand>
        <name>Ca(2+)</name>
        <dbReference type="ChEBI" id="CHEBI:29108"/>
    </ligand>
</feature>
<dbReference type="GO" id="GO:0008270">
    <property type="term" value="F:zinc ion binding"/>
    <property type="evidence" value="ECO:0007669"/>
    <property type="project" value="InterPro"/>
</dbReference>
<dbReference type="PATRIC" id="fig|1618443.3.peg.1348"/>
<dbReference type="EC" id="3.1.-.-" evidence="9"/>
<feature type="binding site" evidence="11">
    <location>
        <begin position="243"/>
        <end position="245"/>
    </location>
    <ligand>
        <name>substrate</name>
    </ligand>
</feature>
<evidence type="ECO:0000256" key="7">
    <source>
        <dbReference type="ARBA" id="ARBA00022839"/>
    </source>
</evidence>
<dbReference type="GO" id="GO:0004534">
    <property type="term" value="F:5'-3' RNA exonuclease activity"/>
    <property type="evidence" value="ECO:0007669"/>
    <property type="project" value="UniProtKB-UniRule"/>
</dbReference>
<dbReference type="EMBL" id="LCFP01000012">
    <property type="protein sequence ID" value="KKS95994.1"/>
    <property type="molecule type" value="Genomic_DNA"/>
</dbReference>
<keyword evidence="2 9" id="KW-0540">Nuclease</keyword>
<feature type="binding site" evidence="12">
    <location>
        <position position="90"/>
    </location>
    <ligand>
        <name>Zn(2+)</name>
        <dbReference type="ChEBI" id="CHEBI:29105"/>
        <label>1</label>
        <note>catalytic</note>
    </ligand>
</feature>
<feature type="active site" description="Proton donor" evidence="10">
    <location>
        <position position="206"/>
    </location>
</feature>
<evidence type="ECO:0000256" key="3">
    <source>
        <dbReference type="ARBA" id="ARBA00022723"/>
    </source>
</evidence>
<comment type="cofactor">
    <cofactor evidence="12">
        <name>Zn(2+)</name>
        <dbReference type="ChEBI" id="CHEBI:29105"/>
    </cofactor>
    <text evidence="12">Binds 2 Zn(2+) ions per subunit. It is not clear if Zn(2+) or Mg(2+) is physiologically important.</text>
</comment>
<feature type="binding site" evidence="12">
    <location>
        <position position="88"/>
    </location>
    <ligand>
        <name>Zn(2+)</name>
        <dbReference type="ChEBI" id="CHEBI:29105"/>
        <label>1</label>
        <note>catalytic</note>
    </ligand>
</feature>
<evidence type="ECO:0000256" key="10">
    <source>
        <dbReference type="PIRSR" id="PIRSR004803-1"/>
    </source>
</evidence>
<dbReference type="InterPro" id="IPR004613">
    <property type="entry name" value="RNase_J"/>
</dbReference>
<dbReference type="PANTHER" id="PTHR43694:SF1">
    <property type="entry name" value="RIBONUCLEASE J"/>
    <property type="match status" value="1"/>
</dbReference>
<dbReference type="Pfam" id="PF22505">
    <property type="entry name" value="RNase_J_b_CASP"/>
    <property type="match status" value="1"/>
</dbReference>
<comment type="subcellular location">
    <subcellularLocation>
        <location evidence="9">Cytoplasm</location>
    </subcellularLocation>
</comment>
<reference evidence="14 15" key="1">
    <citation type="journal article" date="2015" name="Nature">
        <title>rRNA introns, odd ribosomes, and small enigmatic genomes across a large radiation of phyla.</title>
        <authorList>
            <person name="Brown C.T."/>
            <person name="Hug L.A."/>
            <person name="Thomas B.C."/>
            <person name="Sharon I."/>
            <person name="Castelle C.J."/>
            <person name="Singh A."/>
            <person name="Wilkins M.J."/>
            <person name="Williams K.H."/>
            <person name="Banfield J.F."/>
        </authorList>
    </citation>
    <scope>NUCLEOTIDE SEQUENCE [LARGE SCALE GENOMIC DNA]</scope>
</reference>
<dbReference type="Gene3D" id="3.60.15.10">
    <property type="entry name" value="Ribonuclease Z/Hydroxyacylglutathione hydrolase-like"/>
    <property type="match status" value="1"/>
</dbReference>
<keyword evidence="4 9" id="KW-0255">Endonuclease</keyword>
<evidence type="ECO:0000256" key="6">
    <source>
        <dbReference type="ARBA" id="ARBA00022833"/>
    </source>
</evidence>
<comment type="cofactor">
    <cofactor evidence="12">
        <name>Ca(2+)</name>
        <dbReference type="ChEBI" id="CHEBI:29108"/>
    </cofactor>
    <text evidence="12">Binds 1 Ca(2+) cation per subunit. Seen in 1 crystal structure, it is not clear if it is physiologically important.</text>
</comment>
<dbReference type="STRING" id="1618443.UV73_C0012G0022"/>
<organism evidence="14 15">
    <name type="scientific">Candidatus Gottesmanbacteria bacterium GW2011_GWA2_43_14</name>
    <dbReference type="NCBI Taxonomy" id="1618443"/>
    <lineage>
        <taxon>Bacteria</taxon>
        <taxon>Candidatus Gottesmaniibacteriota</taxon>
    </lineage>
</organism>
<dbReference type="InterPro" id="IPR055132">
    <property type="entry name" value="RNase_J_b_CASP"/>
</dbReference>
<dbReference type="InterPro" id="IPR036866">
    <property type="entry name" value="RibonucZ/Hydroxyglut_hydro"/>
</dbReference>
<feature type="binding site" evidence="12">
    <location>
        <position position="152"/>
    </location>
    <ligand>
        <name>Zn(2+)</name>
        <dbReference type="ChEBI" id="CHEBI:29105"/>
        <label>1</label>
        <note>catalytic</note>
    </ligand>
</feature>
<feature type="active site" description="Proton acceptor" evidence="10">
    <location>
        <position position="380"/>
    </location>
</feature>
<dbReference type="Pfam" id="PF17770">
    <property type="entry name" value="RNase_J_C"/>
    <property type="match status" value="1"/>
</dbReference>
<dbReference type="GO" id="GO:0003723">
    <property type="term" value="F:RNA binding"/>
    <property type="evidence" value="ECO:0007669"/>
    <property type="project" value="UniProtKB-UniRule"/>
</dbReference>
<evidence type="ECO:0000256" key="1">
    <source>
        <dbReference type="ARBA" id="ARBA00022490"/>
    </source>
</evidence>
<dbReference type="Gene3D" id="3.10.20.580">
    <property type="match status" value="1"/>
</dbReference>
<feature type="binding site" evidence="12">
    <location>
        <position position="61"/>
    </location>
    <ligand>
        <name>Ca(2+)</name>
        <dbReference type="ChEBI" id="CHEBI:29108"/>
    </ligand>
</feature>
<evidence type="ECO:0000256" key="2">
    <source>
        <dbReference type="ARBA" id="ARBA00022722"/>
    </source>
</evidence>
<dbReference type="NCBIfam" id="TIGR00649">
    <property type="entry name" value="MG423"/>
    <property type="match status" value="1"/>
</dbReference>
<dbReference type="GO" id="GO:0004521">
    <property type="term" value="F:RNA endonuclease activity"/>
    <property type="evidence" value="ECO:0007669"/>
    <property type="project" value="UniProtKB-UniRule"/>
</dbReference>
<evidence type="ECO:0000313" key="15">
    <source>
        <dbReference type="Proteomes" id="UP000034894"/>
    </source>
</evidence>
<sequence>MQTEPIYKNPFGQFLRLIPLGGIGNVTKNMYIYELRSDPKTISDILIVDCGIGFPDEAMYGIDLVIPDITYLQDKKDKIRGIVLTHGHEDHIGALPYILPDLKVPVYANKLTSALAKVKLADFGLQFQVNEIAEDRNLTLGPFTVSFIHVTHSIPDASNLFIRTPVGNFYHGSDFKFDWTPIDGRQTEVGKIAASANSGIVCLLSDCVRVESEGYTLSERVIEDALEKEIRNCPGKFIFTTQSSNISRIQQAVDVAIRHNRKIAFLGRSIEKNIDVSRKLNYLHYSDNFVVREKDIRKHPPKDLALIVTGSQAQPNSALSRIAEGIHKSVSIKEGDIVVFSADPIPGYESAVHGLIDSLTAAGARVAYSEITDALHVSGHGSKSDLALMIGLTRPKFILPIGGTIRQMRHYAELAYDMGYKHQQVLQPQEGEILEFTKEGQVSVKDRLNLKNIMIDGLGVGDIGHVVLRDRQTMASEGIVVVVVPIDQSSGRVSADPDIISRGFVYMKESEGLIEKAKNVIVNSLKLKKGRITDWHFVRRQIEGNLEEFFFRETHRRPLILTVVINV</sequence>
<evidence type="ECO:0000256" key="12">
    <source>
        <dbReference type="PIRSR" id="PIRSR004803-3"/>
    </source>
</evidence>
<keyword evidence="7 9" id="KW-0269">Exonuclease</keyword>
<feature type="binding site" evidence="12">
    <location>
        <position position="174"/>
    </location>
    <ligand>
        <name>Zn(2+)</name>
        <dbReference type="ChEBI" id="CHEBI:29105"/>
        <label>1</label>
        <note>catalytic</note>
    </ligand>
</feature>
<dbReference type="SMART" id="SM00849">
    <property type="entry name" value="Lactamase_B"/>
    <property type="match status" value="1"/>
</dbReference>
<dbReference type="InterPro" id="IPR030854">
    <property type="entry name" value="RNase_J_bac"/>
</dbReference>
<evidence type="ECO:0000256" key="8">
    <source>
        <dbReference type="ARBA" id="ARBA00022884"/>
    </source>
</evidence>
<evidence type="ECO:0000313" key="14">
    <source>
        <dbReference type="EMBL" id="KKS95994.1"/>
    </source>
</evidence>
<name>A0A0G1DEE0_9BACT</name>
<dbReference type="HAMAP" id="MF_01491">
    <property type="entry name" value="RNase_J_bact"/>
    <property type="match status" value="1"/>
</dbReference>
<dbReference type="CDD" id="cd07714">
    <property type="entry name" value="RNaseJ_MBL-fold"/>
    <property type="match status" value="1"/>
</dbReference>
<feature type="binding site" evidence="12">
    <location>
        <position position="456"/>
    </location>
    <ligand>
        <name>Ca(2+)</name>
        <dbReference type="ChEBI" id="CHEBI:29108"/>
    </ligand>
</feature>
<feature type="binding site" evidence="9 11">
    <location>
        <begin position="376"/>
        <end position="380"/>
    </location>
    <ligand>
        <name>substrate</name>
    </ligand>
</feature>